<proteinExistence type="predicted"/>
<dbReference type="PROSITE" id="PS51257">
    <property type="entry name" value="PROKAR_LIPOPROTEIN"/>
    <property type="match status" value="1"/>
</dbReference>
<evidence type="ECO:0000313" key="2">
    <source>
        <dbReference type="EMBL" id="RUO18113.1"/>
    </source>
</evidence>
<dbReference type="Proteomes" id="UP000288212">
    <property type="component" value="Unassembled WGS sequence"/>
</dbReference>
<dbReference type="AlphaFoldDB" id="A0A432VPN6"/>
<feature type="chain" id="PRO_5019444435" description="Lipoprotein" evidence="1">
    <location>
        <begin position="30"/>
        <end position="159"/>
    </location>
</feature>
<organism evidence="2 3">
    <name type="scientific">Aliidiomarina haloalkalitolerans</name>
    <dbReference type="NCBI Taxonomy" id="859059"/>
    <lineage>
        <taxon>Bacteria</taxon>
        <taxon>Pseudomonadati</taxon>
        <taxon>Pseudomonadota</taxon>
        <taxon>Gammaproteobacteria</taxon>
        <taxon>Alteromonadales</taxon>
        <taxon>Idiomarinaceae</taxon>
        <taxon>Aliidiomarina</taxon>
    </lineage>
</organism>
<accession>A0A432VPN6</accession>
<evidence type="ECO:0000256" key="1">
    <source>
        <dbReference type="SAM" id="SignalP"/>
    </source>
</evidence>
<reference evidence="2 3" key="1">
    <citation type="journal article" date="2011" name="Front. Microbiol.">
        <title>Genomic signatures of strain selection and enhancement in Bacillus atrophaeus var. globigii, a historical biowarfare simulant.</title>
        <authorList>
            <person name="Gibbons H.S."/>
            <person name="Broomall S.M."/>
            <person name="McNew L.A."/>
            <person name="Daligault H."/>
            <person name="Chapman C."/>
            <person name="Bruce D."/>
            <person name="Karavis M."/>
            <person name="Krepps M."/>
            <person name="McGregor P.A."/>
            <person name="Hong C."/>
            <person name="Park K.H."/>
            <person name="Akmal A."/>
            <person name="Feldman A."/>
            <person name="Lin J.S."/>
            <person name="Chang W.E."/>
            <person name="Higgs B.W."/>
            <person name="Demirev P."/>
            <person name="Lindquist J."/>
            <person name="Liem A."/>
            <person name="Fochler E."/>
            <person name="Read T.D."/>
            <person name="Tapia R."/>
            <person name="Johnson S."/>
            <person name="Bishop-Lilly K.A."/>
            <person name="Detter C."/>
            <person name="Han C."/>
            <person name="Sozhamannan S."/>
            <person name="Rosenzweig C.N."/>
            <person name="Skowronski E.W."/>
        </authorList>
    </citation>
    <scope>NUCLEOTIDE SEQUENCE [LARGE SCALE GENOMIC DNA]</scope>
    <source>
        <strain evidence="2 3">AK5</strain>
    </source>
</reference>
<name>A0A432VPN6_9GAMM</name>
<keyword evidence="3" id="KW-1185">Reference proteome</keyword>
<dbReference type="EMBL" id="PIPI01000011">
    <property type="protein sequence ID" value="RUO18113.1"/>
    <property type="molecule type" value="Genomic_DNA"/>
</dbReference>
<protein>
    <recommendedName>
        <fullName evidence="4">Lipoprotein</fullName>
    </recommendedName>
</protein>
<gene>
    <name evidence="2" type="ORF">CWE06_11630</name>
</gene>
<feature type="signal peptide" evidence="1">
    <location>
        <begin position="1"/>
        <end position="29"/>
    </location>
</feature>
<keyword evidence="1" id="KW-0732">Signal</keyword>
<comment type="caution">
    <text evidence="2">The sequence shown here is derived from an EMBL/GenBank/DDBJ whole genome shotgun (WGS) entry which is preliminary data.</text>
</comment>
<sequence>MRDKSFFNRSTQMLIISVFLVFVASSCSKSDTESDKEADQVSIYKLLLYPERYHKKRVKTIGFYEYGIISSLYPYEDDMANRFLFRSMVVYNVKRAQSYELAVCDGNYVELEGLIVTVETGTSGRVVVYLVDVTEVNMVVREGDGSVDLIPCILFYDGT</sequence>
<evidence type="ECO:0000313" key="3">
    <source>
        <dbReference type="Proteomes" id="UP000288212"/>
    </source>
</evidence>
<evidence type="ECO:0008006" key="4">
    <source>
        <dbReference type="Google" id="ProtNLM"/>
    </source>
</evidence>